<feature type="domain" description="DUF559" evidence="2">
    <location>
        <begin position="81"/>
        <end position="145"/>
    </location>
</feature>
<evidence type="ECO:0000259" key="2">
    <source>
        <dbReference type="Pfam" id="PF04480"/>
    </source>
</evidence>
<dbReference type="RefSeq" id="WP_203747081.1">
    <property type="nucleotide sequence ID" value="NZ_BOMH01000045.1"/>
</dbReference>
<proteinExistence type="predicted"/>
<dbReference type="InterPro" id="IPR007569">
    <property type="entry name" value="DUF559"/>
</dbReference>
<evidence type="ECO:0000313" key="3">
    <source>
        <dbReference type="EMBL" id="GID68243.1"/>
    </source>
</evidence>
<dbReference type="InterPro" id="IPR011335">
    <property type="entry name" value="Restrct_endonuc-II-like"/>
</dbReference>
<evidence type="ECO:0000256" key="1">
    <source>
        <dbReference type="SAM" id="MobiDB-lite"/>
    </source>
</evidence>
<evidence type="ECO:0000313" key="4">
    <source>
        <dbReference type="Proteomes" id="UP000619479"/>
    </source>
</evidence>
<dbReference type="AlphaFoldDB" id="A0A919M8D1"/>
<comment type="caution">
    <text evidence="3">The sequence shown here is derived from an EMBL/GenBank/DDBJ whole genome shotgun (WGS) entry which is preliminary data.</text>
</comment>
<dbReference type="EMBL" id="BOMH01000045">
    <property type="protein sequence ID" value="GID68243.1"/>
    <property type="molecule type" value="Genomic_DNA"/>
</dbReference>
<accession>A0A919M8D1</accession>
<sequence length="208" mass="23231">MLIDAMLHRGILDAGAVVELTRRRARWPGVPLLRGTMSLADGRAESPMETRLRLLFHDAGLPSPEPQVEVRDESGRLAGRVDLGWQAARVAAEYEGDHHRERGQFRRDIARVNALRRLGWTVLRFTAADVIHRPRETAEAVRAELAKPRRRGPEPSPADAAPGRTPQAPPTRPQADERLGVPAGSHGRYEARITPMRTSRDRDPRQPP</sequence>
<feature type="compositionally biased region" description="Basic and acidic residues" evidence="1">
    <location>
        <begin position="141"/>
        <end position="153"/>
    </location>
</feature>
<feature type="region of interest" description="Disordered" evidence="1">
    <location>
        <begin position="141"/>
        <end position="208"/>
    </location>
</feature>
<organism evidence="3 4">
    <name type="scientific">Actinoplanes cyaneus</name>
    <dbReference type="NCBI Taxonomy" id="52696"/>
    <lineage>
        <taxon>Bacteria</taxon>
        <taxon>Bacillati</taxon>
        <taxon>Actinomycetota</taxon>
        <taxon>Actinomycetes</taxon>
        <taxon>Micromonosporales</taxon>
        <taxon>Micromonosporaceae</taxon>
        <taxon>Actinoplanes</taxon>
    </lineage>
</organism>
<feature type="compositionally biased region" description="Basic and acidic residues" evidence="1">
    <location>
        <begin position="198"/>
        <end position="208"/>
    </location>
</feature>
<protein>
    <recommendedName>
        <fullName evidence="2">DUF559 domain-containing protein</fullName>
    </recommendedName>
</protein>
<dbReference type="Proteomes" id="UP000619479">
    <property type="component" value="Unassembled WGS sequence"/>
</dbReference>
<reference evidence="3" key="1">
    <citation type="submission" date="2021-01" db="EMBL/GenBank/DDBJ databases">
        <title>Whole genome shotgun sequence of Actinoplanes cyaneus NBRC 14990.</title>
        <authorList>
            <person name="Komaki H."/>
            <person name="Tamura T."/>
        </authorList>
    </citation>
    <scope>NUCLEOTIDE SEQUENCE</scope>
    <source>
        <strain evidence="3">NBRC 14990</strain>
    </source>
</reference>
<dbReference type="SUPFAM" id="SSF52980">
    <property type="entry name" value="Restriction endonuclease-like"/>
    <property type="match status" value="1"/>
</dbReference>
<dbReference type="Pfam" id="PF04480">
    <property type="entry name" value="DUF559"/>
    <property type="match status" value="1"/>
</dbReference>
<keyword evidence="4" id="KW-1185">Reference proteome</keyword>
<dbReference type="Gene3D" id="3.40.960.10">
    <property type="entry name" value="VSR Endonuclease"/>
    <property type="match status" value="1"/>
</dbReference>
<gene>
    <name evidence="3" type="ORF">Acy02nite_61240</name>
</gene>
<name>A0A919M8D1_9ACTN</name>